<accession>A0A6A5ZR85</accession>
<feature type="domain" description="BTB" evidence="2">
    <location>
        <begin position="19"/>
        <end position="91"/>
    </location>
</feature>
<feature type="region of interest" description="Disordered" evidence="1">
    <location>
        <begin position="98"/>
        <end position="132"/>
    </location>
</feature>
<feature type="compositionally biased region" description="Basic and acidic residues" evidence="1">
    <location>
        <begin position="162"/>
        <end position="174"/>
    </location>
</feature>
<feature type="compositionally biased region" description="Polar residues" evidence="1">
    <location>
        <begin position="112"/>
        <end position="122"/>
    </location>
</feature>
<dbReference type="EMBL" id="ML977312">
    <property type="protein sequence ID" value="KAF2121655.1"/>
    <property type="molecule type" value="Genomic_DNA"/>
</dbReference>
<feature type="region of interest" description="Disordered" evidence="1">
    <location>
        <begin position="149"/>
        <end position="192"/>
    </location>
</feature>
<proteinExistence type="predicted"/>
<keyword evidence="4" id="KW-1185">Reference proteome</keyword>
<dbReference type="PANTHER" id="PTHR47843:SF2">
    <property type="entry name" value="BTB DOMAIN-CONTAINING PROTEIN"/>
    <property type="match status" value="1"/>
</dbReference>
<dbReference type="SMART" id="SM00225">
    <property type="entry name" value="BTB"/>
    <property type="match status" value="1"/>
</dbReference>
<evidence type="ECO:0000313" key="3">
    <source>
        <dbReference type="EMBL" id="KAF2121655.1"/>
    </source>
</evidence>
<reference evidence="3" key="1">
    <citation type="journal article" date="2020" name="Stud. Mycol.">
        <title>101 Dothideomycetes genomes: a test case for predicting lifestyles and emergence of pathogens.</title>
        <authorList>
            <person name="Haridas S."/>
            <person name="Albert R."/>
            <person name="Binder M."/>
            <person name="Bloem J."/>
            <person name="Labutti K."/>
            <person name="Salamov A."/>
            <person name="Andreopoulos B."/>
            <person name="Baker S."/>
            <person name="Barry K."/>
            <person name="Bills G."/>
            <person name="Bluhm B."/>
            <person name="Cannon C."/>
            <person name="Castanera R."/>
            <person name="Culley D."/>
            <person name="Daum C."/>
            <person name="Ezra D."/>
            <person name="Gonzalez J."/>
            <person name="Henrissat B."/>
            <person name="Kuo A."/>
            <person name="Liang C."/>
            <person name="Lipzen A."/>
            <person name="Lutzoni F."/>
            <person name="Magnuson J."/>
            <person name="Mondo S."/>
            <person name="Nolan M."/>
            <person name="Ohm R."/>
            <person name="Pangilinan J."/>
            <person name="Park H.-J."/>
            <person name="Ramirez L."/>
            <person name="Alfaro M."/>
            <person name="Sun H."/>
            <person name="Tritt A."/>
            <person name="Yoshinaga Y."/>
            <person name="Zwiers L.-H."/>
            <person name="Turgeon B."/>
            <person name="Goodwin S."/>
            <person name="Spatafora J."/>
            <person name="Crous P."/>
            <person name="Grigoriev I."/>
        </authorList>
    </citation>
    <scope>NUCLEOTIDE SEQUENCE</scope>
    <source>
        <strain evidence="3">CBS 627.86</strain>
    </source>
</reference>
<evidence type="ECO:0000313" key="4">
    <source>
        <dbReference type="Proteomes" id="UP000799770"/>
    </source>
</evidence>
<dbReference type="CDD" id="cd18186">
    <property type="entry name" value="BTB_POZ_ZBTB_KLHL-like"/>
    <property type="match status" value="1"/>
</dbReference>
<dbReference type="SUPFAM" id="SSF54695">
    <property type="entry name" value="POZ domain"/>
    <property type="match status" value="1"/>
</dbReference>
<name>A0A6A5ZR85_9PLEO</name>
<dbReference type="OrthoDB" id="194443at2759"/>
<dbReference type="InterPro" id="IPR011333">
    <property type="entry name" value="SKP1/BTB/POZ_sf"/>
</dbReference>
<dbReference type="PROSITE" id="PS50097">
    <property type="entry name" value="BTB"/>
    <property type="match status" value="1"/>
</dbReference>
<feature type="compositionally biased region" description="Polar residues" evidence="1">
    <location>
        <begin position="149"/>
        <end position="160"/>
    </location>
</feature>
<gene>
    <name evidence="3" type="ORF">BDV96DRAFT_641039</name>
</gene>
<dbReference type="Pfam" id="PF00651">
    <property type="entry name" value="BTB"/>
    <property type="match status" value="1"/>
</dbReference>
<evidence type="ECO:0000259" key="2">
    <source>
        <dbReference type="PROSITE" id="PS50097"/>
    </source>
</evidence>
<organism evidence="3 4">
    <name type="scientific">Lophiotrema nucula</name>
    <dbReference type="NCBI Taxonomy" id="690887"/>
    <lineage>
        <taxon>Eukaryota</taxon>
        <taxon>Fungi</taxon>
        <taxon>Dikarya</taxon>
        <taxon>Ascomycota</taxon>
        <taxon>Pezizomycotina</taxon>
        <taxon>Dothideomycetes</taxon>
        <taxon>Pleosporomycetidae</taxon>
        <taxon>Pleosporales</taxon>
        <taxon>Lophiotremataceae</taxon>
        <taxon>Lophiotrema</taxon>
    </lineage>
</organism>
<sequence>MPFMNPSKSTLGHTFRNFDQTILTVKVGKGDNAEPFSCHRELLSRCSGYFERYFQAQSTSPYQKGGSDLELEDTLPDVFDAFMMWLYTGHIPHHLIEGGKEVHPPSRPVSLDKSNGTSVTTTESKDADDLDTVSWGIGLENDDTVVVEGQQSSDTANSPEETAEKVPGETESEKSGPVSAPVRSTLERPEPPKETLCPCCSRSYKWRGLEGFLERRFIALYVFGHRYEIPKLRRAVILAWQTNDEILQSMPDHSNVNTAYEDLPSDSPLCKYFLDMYTVYWNPDRDSERMLALRSQLPQPFLFELATVLAKGERPKIEKEWCEFHEHEDEAEKKACQDEMMKDLVAAKALKRIKDTKGWKGLVLKKGKR</sequence>
<protein>
    <recommendedName>
        <fullName evidence="2">BTB domain-containing protein</fullName>
    </recommendedName>
</protein>
<dbReference type="Proteomes" id="UP000799770">
    <property type="component" value="Unassembled WGS sequence"/>
</dbReference>
<evidence type="ECO:0000256" key="1">
    <source>
        <dbReference type="SAM" id="MobiDB-lite"/>
    </source>
</evidence>
<dbReference type="Gene3D" id="3.30.710.10">
    <property type="entry name" value="Potassium Channel Kv1.1, Chain A"/>
    <property type="match status" value="1"/>
</dbReference>
<dbReference type="AlphaFoldDB" id="A0A6A5ZR85"/>
<dbReference type="PANTHER" id="PTHR47843">
    <property type="entry name" value="BTB DOMAIN-CONTAINING PROTEIN-RELATED"/>
    <property type="match status" value="1"/>
</dbReference>
<dbReference type="InterPro" id="IPR000210">
    <property type="entry name" value="BTB/POZ_dom"/>
</dbReference>